<dbReference type="Gene3D" id="3.40.50.150">
    <property type="entry name" value="Vaccinia Virus protein VP39"/>
    <property type="match status" value="1"/>
</dbReference>
<sequence length="2266" mass="253295">MAKGKATASKKGQQSITAFFGGDGGSSKPASKHAPAKKVALTAQRATKKSGKKVVEDEDEAIEAEEEDGDDADASSNYEPDQVDEQQPDEDFDPDEVEEEAEDDAPVEEELSDIEPEEVKKPKARSRPTTKISQADIASLPPIHAIPAIFHDLVERAPQIKSVVEHLEGRKMRVATMCSGTESPLLALDLIRRSIVDHYDVNLQFEHVFSCEIEPFKQAYIERNFSPPLLFRDVCELGDGHAYTAYGALAPVPGDVDLLVAGTSCVDYSNLNNEKQGIEADGESGRTFRGMMGWVKIHRPPLVILENVCGAPWKRVQEYFEKIDYSAEFMRVDTKQFYIPHTRTRVYLLAVDSKRSALPKQWMDMIKKMQRPASSTLDAFLLPSDDPRIHQARERLVRESYNAVDRRTGRTDWNRCESRHQRARLEEELGAKRPLTNWEDGGHCKLPDFAWNDWGHGQVERVWDLMDITLLRSAKLGVDPSYKTIVWNLSQNVDRTIGSSKMGICPCLTPSMIPYITNRGGPMVGLEALSMQGLPVDELLLTRETEDQLADLAGNAMSTTVVGACIMAALIVGKKLLREGTDTVTYEEKNHRVELVEGDEGDEGDDEQQVDEVVMDIDKLELGISVEDHVSGENQLLEKPLDLSATSTRSLADLLIDAHKSARLCECEGRKDMTDRTLNRCEDCGSSSCIKCGGRPEHNFKAIDLVIDPRLSPSTFAKELKSTLPMALQLANVSQELLDNLKETSGVDVPKKRWQGWYEAVLRVAKHELRFVEPRRQEIWVAAYQSPAARLELLLHPQQPEWRLYALPEESEPSNSELRKLLEAPVGRLVCDGGLFEGCWEFALPQSLRVSVTMEGSEPVPSWEAKLGLQGEEFKDKKVHSKLEISVGDDDAGLLDRDISGVYVLLDKCGTANSALHKRVPKPEDKHLAPIFLFLDPSRCAPSEEDGFVFSISKRRLEYGEARPLICQVDPKWRQSAMEGTQTVQCTVPCKWIESSEINLAPAPHRKAFFAVPGKKLDVGISHDSCRSANAVLACRVPLNQQAGPEWEVGKWKEVDKVHERLTFKSLAWLTERVRNDDDFTSWQEVDSSDHHLGCERCAPTPPAIRWTKNAKKRVVAVEDTAQAGEYERALKRRPAPFVTQLKLEQNGVGNVRIGINIASLVHRALSRLPSAGRKEPATVTWRLNTDFTPVAKLNLAKFTLASNRSDTKHAQPPSFKVPLRAEQLRSLTWMLAQEATDATPFVEEEISEAILEPLGWRAEGRAQRPIRVRGGVLADQVGYGKTAITLGLIDCTAKEIRKEFSKIDNMKSKIPVQATLVIVPPHLTRQWASEVKKFTGNRFKVVTLSSASSINALKIEDVQEADIVVVASNLFKSQVYLANLSAFAAGGNLPENQEGRFFDSRLDATLDALGEQVDLLREDLGVERVAEKIRRAGKQSQDEEMLFVQTKRLKGRRYREIAEKGKTTQVKILPKPAAETRAQVPRKASTRKHMIVEVVVPYRSTIKSQVSSPASSPPPATTADEDSDVVEEKPRRLSKAVVVISDDDNDDDDNDEAGLPKATYVKRQESSADEMDIDDAPKKKSGWKIASGSKSKISKARAQASSASETEATDGMDMDEPPSSKGKGKAKATKAPSRKRKSSGESDDDEDQKPPAKKKVRREDGDPWKLGTNPVRKDWTQMRAPPLEMFYFARTVVDEYTYLEGKTHSMVTRLTAQRQWVLSGTPPIADFGALKTISAFLGVHLGIDDDGEGESAKKRKREQTAVEKFHSFREVHSLEWHAHRHELGQAFLNRFVRQNIAEIDEIPCTFEIEKISLPAAERAIYLELEHHLRALDMTVKRGKKSESDREKRLAQALGDSNSAEEALLKRCSHFDLETNQEENAMKACEVIVRERKKQLDNCKTEFVAQLRKAVKQEKTIGRVDEESPFQHFARLNRTEDPVGDADARTMILGLMDEAKVPPSRTDVKVDQKSAAKGKGKAKASDLTATEKAKEDAKWEHREHTHEIRRLQKELVGRVRSLRYFTVVRDLQKQNDTPPVVACPSCGRDEVPIEEIAVLSSCGHMGCYKCVEECADREECVYTASGVCKAAARKLNIVRGNTLGVDDVARDGKGRHFGMKLEKVIGLIKKRIPKDERALIFVQFPDLMKKVAEALEANKIKFLEIKGSASQKSKNLEKYQNDSEERVLLLNVMDESASGANLTGANHAIFLSPLLAPSKEIYKACETQAIGRVQRYGQNKHVKIWRFLSLNTIDVEIYEDRTGEKVTVES</sequence>
<organism evidence="8 9">
    <name type="scientific">Hermanssonia centrifuga</name>
    <dbReference type="NCBI Taxonomy" id="98765"/>
    <lineage>
        <taxon>Eukaryota</taxon>
        <taxon>Fungi</taxon>
        <taxon>Dikarya</taxon>
        <taxon>Basidiomycota</taxon>
        <taxon>Agaricomycotina</taxon>
        <taxon>Agaricomycetes</taxon>
        <taxon>Polyporales</taxon>
        <taxon>Meruliaceae</taxon>
        <taxon>Hermanssonia</taxon>
    </lineage>
</organism>
<evidence type="ECO:0000259" key="7">
    <source>
        <dbReference type="SMART" id="SM00487"/>
    </source>
</evidence>
<evidence type="ECO:0000313" key="8">
    <source>
        <dbReference type="EMBL" id="PSR74329.1"/>
    </source>
</evidence>
<dbReference type="GO" id="GO:0008168">
    <property type="term" value="F:methyltransferase activity"/>
    <property type="evidence" value="ECO:0007669"/>
    <property type="project" value="UniProtKB-KW"/>
</dbReference>
<dbReference type="Pfam" id="PF00271">
    <property type="entry name" value="Helicase_C"/>
    <property type="match status" value="1"/>
</dbReference>
<feature type="compositionally biased region" description="Basic residues" evidence="6">
    <location>
        <begin position="1623"/>
        <end position="1638"/>
    </location>
</feature>
<evidence type="ECO:0000256" key="1">
    <source>
        <dbReference type="ARBA" id="ARBA00022603"/>
    </source>
</evidence>
<dbReference type="Proteomes" id="UP000186601">
    <property type="component" value="Unassembled WGS sequence"/>
</dbReference>
<proteinExistence type="predicted"/>
<keyword evidence="9" id="KW-1185">Reference proteome</keyword>
<feature type="domain" description="Helicase ATP-binding" evidence="7">
    <location>
        <begin position="1216"/>
        <end position="1759"/>
    </location>
</feature>
<evidence type="ECO:0000256" key="3">
    <source>
        <dbReference type="ARBA" id="ARBA00022741"/>
    </source>
</evidence>
<dbReference type="GO" id="GO:0006281">
    <property type="term" value="P:DNA repair"/>
    <property type="evidence" value="ECO:0007669"/>
    <property type="project" value="TreeGrafter"/>
</dbReference>
<feature type="compositionally biased region" description="Acidic residues" evidence="6">
    <location>
        <begin position="1608"/>
        <end position="1617"/>
    </location>
</feature>
<dbReference type="InterPro" id="IPR001650">
    <property type="entry name" value="Helicase_C-like"/>
</dbReference>
<accession>A0A2R6NPB4</accession>
<dbReference type="InterPro" id="IPR050628">
    <property type="entry name" value="SNF2_RAD54_helicase_TF"/>
</dbReference>
<evidence type="ECO:0000256" key="5">
    <source>
        <dbReference type="ARBA" id="ARBA00022840"/>
    </source>
</evidence>
<feature type="compositionally biased region" description="Basic and acidic residues" evidence="6">
    <location>
        <begin position="1985"/>
        <end position="1997"/>
    </location>
</feature>
<evidence type="ECO:0000256" key="6">
    <source>
        <dbReference type="SAM" id="MobiDB-lite"/>
    </source>
</evidence>
<keyword evidence="3" id="KW-0547">Nucleotide-binding</keyword>
<dbReference type="PANTHER" id="PTHR45626:SF26">
    <property type="entry name" value="FAMILY HELICASE, PUTATIVE (AFU_ORTHOLOGUE AFUA_2G09120)-RELATED"/>
    <property type="match status" value="1"/>
</dbReference>
<feature type="compositionally biased region" description="Acidic residues" evidence="6">
    <location>
        <begin position="1542"/>
        <end position="1553"/>
    </location>
</feature>
<dbReference type="Pfam" id="PF00176">
    <property type="entry name" value="SNF2-rel_dom"/>
    <property type="match status" value="1"/>
</dbReference>
<dbReference type="Gene3D" id="3.40.50.10810">
    <property type="entry name" value="Tandem AAA-ATPase domain"/>
    <property type="match status" value="1"/>
</dbReference>
<dbReference type="InterPro" id="IPR014001">
    <property type="entry name" value="Helicase_ATP-bd"/>
</dbReference>
<dbReference type="GO" id="GO:0008094">
    <property type="term" value="F:ATP-dependent activity, acting on DNA"/>
    <property type="evidence" value="ECO:0007669"/>
    <property type="project" value="TreeGrafter"/>
</dbReference>
<feature type="region of interest" description="Disordered" evidence="6">
    <location>
        <begin position="1959"/>
        <end position="1997"/>
    </location>
</feature>
<evidence type="ECO:0000313" key="9">
    <source>
        <dbReference type="Proteomes" id="UP000186601"/>
    </source>
</evidence>
<dbReference type="GO" id="GO:0005634">
    <property type="term" value="C:nucleus"/>
    <property type="evidence" value="ECO:0007669"/>
    <property type="project" value="TreeGrafter"/>
</dbReference>
<dbReference type="SUPFAM" id="SSF52540">
    <property type="entry name" value="P-loop containing nucleoside triphosphate hydrolases"/>
    <property type="match status" value="2"/>
</dbReference>
<dbReference type="InterPro" id="IPR049730">
    <property type="entry name" value="SNF2/RAD54-like_C"/>
</dbReference>
<dbReference type="STRING" id="98765.A0A2R6NPB4"/>
<keyword evidence="5" id="KW-0067">ATP-binding</keyword>
<evidence type="ECO:0000256" key="2">
    <source>
        <dbReference type="ARBA" id="ARBA00022679"/>
    </source>
</evidence>
<gene>
    <name evidence="8" type="ORF">PHLCEN_2v9946</name>
</gene>
<feature type="region of interest" description="Disordered" evidence="6">
    <location>
        <begin position="1503"/>
        <end position="1670"/>
    </location>
</feature>
<dbReference type="CDD" id="cd18793">
    <property type="entry name" value="SF2_C_SNF"/>
    <property type="match status" value="1"/>
</dbReference>
<dbReference type="InterPro" id="IPR029063">
    <property type="entry name" value="SAM-dependent_MTases_sf"/>
</dbReference>
<dbReference type="SUPFAM" id="SSF53335">
    <property type="entry name" value="S-adenosyl-L-methionine-dependent methyltransferases"/>
    <property type="match status" value="1"/>
</dbReference>
<keyword evidence="4" id="KW-0378">Hydrolase</keyword>
<keyword evidence="1" id="KW-0489">Methyltransferase</keyword>
<feature type="region of interest" description="Disordered" evidence="6">
    <location>
        <begin position="1"/>
        <end position="136"/>
    </location>
</feature>
<dbReference type="InterPro" id="IPR000330">
    <property type="entry name" value="SNF2_N"/>
</dbReference>
<dbReference type="InterPro" id="IPR027417">
    <property type="entry name" value="P-loop_NTPase"/>
</dbReference>
<dbReference type="OrthoDB" id="423221at2759"/>
<feature type="compositionally biased region" description="Acidic residues" evidence="6">
    <location>
        <begin position="56"/>
        <end position="73"/>
    </location>
</feature>
<dbReference type="SMART" id="SM00487">
    <property type="entry name" value="DEXDc"/>
    <property type="match status" value="1"/>
</dbReference>
<protein>
    <recommendedName>
        <fullName evidence="7">Helicase ATP-binding domain-containing protein</fullName>
    </recommendedName>
</protein>
<reference evidence="8 9" key="1">
    <citation type="submission" date="2018-02" db="EMBL/GenBank/DDBJ databases">
        <title>Genome sequence of the basidiomycete white-rot fungus Phlebia centrifuga.</title>
        <authorList>
            <person name="Granchi Z."/>
            <person name="Peng M."/>
            <person name="de Vries R.P."/>
            <person name="Hilden K."/>
            <person name="Makela M.R."/>
            <person name="Grigoriev I."/>
            <person name="Riley R."/>
        </authorList>
    </citation>
    <scope>NUCLEOTIDE SEQUENCE [LARGE SCALE GENOMIC DNA]</scope>
    <source>
        <strain evidence="8 9">FBCC195</strain>
    </source>
</reference>
<name>A0A2R6NPB4_9APHY</name>
<dbReference type="PANTHER" id="PTHR45626">
    <property type="entry name" value="TRANSCRIPTION TERMINATION FACTOR 2-RELATED"/>
    <property type="match status" value="1"/>
</dbReference>
<dbReference type="Gene3D" id="3.40.50.300">
    <property type="entry name" value="P-loop containing nucleotide triphosphate hydrolases"/>
    <property type="match status" value="1"/>
</dbReference>
<comment type="caution">
    <text evidence="8">The sequence shown here is derived from an EMBL/GenBank/DDBJ whole genome shotgun (WGS) entry which is preliminary data.</text>
</comment>
<dbReference type="EMBL" id="MLYV02000996">
    <property type="protein sequence ID" value="PSR74329.1"/>
    <property type="molecule type" value="Genomic_DNA"/>
</dbReference>
<feature type="compositionally biased region" description="Acidic residues" evidence="6">
    <location>
        <begin position="81"/>
        <end position="116"/>
    </location>
</feature>
<dbReference type="InterPro" id="IPR038718">
    <property type="entry name" value="SNF2-like_sf"/>
</dbReference>
<dbReference type="GO" id="GO:0016787">
    <property type="term" value="F:hydrolase activity"/>
    <property type="evidence" value="ECO:0007669"/>
    <property type="project" value="UniProtKB-KW"/>
</dbReference>
<dbReference type="InterPro" id="IPR001525">
    <property type="entry name" value="C5_MeTfrase"/>
</dbReference>
<dbReference type="Pfam" id="PF00145">
    <property type="entry name" value="DNA_methylase"/>
    <property type="match status" value="1"/>
</dbReference>
<dbReference type="GO" id="GO:0032259">
    <property type="term" value="P:methylation"/>
    <property type="evidence" value="ECO:0007669"/>
    <property type="project" value="UniProtKB-KW"/>
</dbReference>
<keyword evidence="2" id="KW-0808">Transferase</keyword>
<evidence type="ECO:0000256" key="4">
    <source>
        <dbReference type="ARBA" id="ARBA00022801"/>
    </source>
</evidence>
<dbReference type="GO" id="GO:0005524">
    <property type="term" value="F:ATP binding"/>
    <property type="evidence" value="ECO:0007669"/>
    <property type="project" value="UniProtKB-KW"/>
</dbReference>